<name>A0ABW0AAZ7_9ACTN</name>
<comment type="caution">
    <text evidence="1">The sequence shown here is derived from an EMBL/GenBank/DDBJ whole genome shotgun (WGS) entry which is preliminary data.</text>
</comment>
<evidence type="ECO:0000313" key="2">
    <source>
        <dbReference type="Proteomes" id="UP001596222"/>
    </source>
</evidence>
<organism evidence="1 2">
    <name type="scientific">Streptomyces aureoversilis</name>
    <dbReference type="NCBI Taxonomy" id="67277"/>
    <lineage>
        <taxon>Bacteria</taxon>
        <taxon>Bacillati</taxon>
        <taxon>Actinomycetota</taxon>
        <taxon>Actinomycetes</taxon>
        <taxon>Kitasatosporales</taxon>
        <taxon>Streptomycetaceae</taxon>
        <taxon>Streptomyces</taxon>
    </lineage>
</organism>
<dbReference type="InterPro" id="IPR042099">
    <property type="entry name" value="ANL_N_sf"/>
</dbReference>
<dbReference type="SUPFAM" id="SSF56801">
    <property type="entry name" value="Acetyl-CoA synthetase-like"/>
    <property type="match status" value="1"/>
</dbReference>
<evidence type="ECO:0000313" key="1">
    <source>
        <dbReference type="EMBL" id="MFC5148844.1"/>
    </source>
</evidence>
<dbReference type="PANTHER" id="PTHR36932:SF1">
    <property type="entry name" value="CAPSULAR POLYSACCHARIDE BIOSYNTHESIS PROTEIN"/>
    <property type="match status" value="1"/>
</dbReference>
<keyword evidence="2" id="KW-1185">Reference proteome</keyword>
<keyword evidence="1" id="KW-0436">Ligase</keyword>
<dbReference type="InterPro" id="IPR053158">
    <property type="entry name" value="CapK_Type1_Caps_Biosynth"/>
</dbReference>
<gene>
    <name evidence="1" type="ORF">ACFPP6_29670</name>
</gene>
<proteinExistence type="predicted"/>
<dbReference type="GO" id="GO:0016874">
    <property type="term" value="F:ligase activity"/>
    <property type="evidence" value="ECO:0007669"/>
    <property type="project" value="UniProtKB-KW"/>
</dbReference>
<dbReference type="Gene3D" id="3.40.50.12780">
    <property type="entry name" value="N-terminal domain of ligase-like"/>
    <property type="match status" value="1"/>
</dbReference>
<sequence>MSESTTWLRRDVRRARKEGPAAIERRQRERLAGMVSHARAASPYYRELYRGLPERVEDPALLPVTGKKALMGRFDDWVTDRGITLEKVRAFADDPDLIGQRFLGKYLVATTSGTSGRRGLFILDDRYMDVGSALISRALASWLGPVGILRAAVRGGRFAQLVATGGHYAGFAGYSRVVREDRRRGKLIRAFSVHTPMPELVAGLNAYRPAVVIGYSSTIMLLTAEQEAGRLHIDPLLIQPAGETMTTHDTDRIAAAFRTTVRTAYAATECTYLSHSCAEGWYHVNSDWAVLEPVDADHRPTPPGEFSHTVLVSNLANRVQPFLRYDLGDSVLLRPDPCPCGSPLPAIRVQGRAGDILTFPAGHGNHGGHGKHVSLAPLAFGTLFDRTPGVELFQVEQTAPSTLRVRMLPAPDADPERVWRTALQELTRLLAANGLGHITVQRAQEPPCQSPGGKYRTVIPLP</sequence>
<dbReference type="PANTHER" id="PTHR36932">
    <property type="entry name" value="CAPSULAR POLYSACCHARIDE BIOSYNTHESIS PROTEIN"/>
    <property type="match status" value="1"/>
</dbReference>
<accession>A0ABW0AAZ7</accession>
<dbReference type="Proteomes" id="UP001596222">
    <property type="component" value="Unassembled WGS sequence"/>
</dbReference>
<reference evidence="2" key="1">
    <citation type="journal article" date="2019" name="Int. J. Syst. Evol. Microbiol.">
        <title>The Global Catalogue of Microorganisms (GCM) 10K type strain sequencing project: providing services to taxonomists for standard genome sequencing and annotation.</title>
        <authorList>
            <consortium name="The Broad Institute Genomics Platform"/>
            <consortium name="The Broad Institute Genome Sequencing Center for Infectious Disease"/>
            <person name="Wu L."/>
            <person name="Ma J."/>
        </authorList>
    </citation>
    <scope>NUCLEOTIDE SEQUENCE [LARGE SCALE GENOMIC DNA]</scope>
    <source>
        <strain evidence="2">CGMCC 4.1641</strain>
    </source>
</reference>
<dbReference type="EMBL" id="JBHSKJ010000021">
    <property type="protein sequence ID" value="MFC5148844.1"/>
    <property type="molecule type" value="Genomic_DNA"/>
</dbReference>
<dbReference type="RefSeq" id="WP_382048847.1">
    <property type="nucleotide sequence ID" value="NZ_JBHSKJ010000021.1"/>
</dbReference>
<protein>
    <submittedName>
        <fullName evidence="1">Phenylacetate--CoA ligase family protein</fullName>
    </submittedName>
</protein>